<feature type="transmembrane region" description="Helical" evidence="6">
    <location>
        <begin position="32"/>
        <end position="52"/>
    </location>
</feature>
<organism evidence="9 10">
    <name type="scientific">Desulfofundulus thermosubterraneus DSM 16057</name>
    <dbReference type="NCBI Taxonomy" id="1121432"/>
    <lineage>
        <taxon>Bacteria</taxon>
        <taxon>Bacillati</taxon>
        <taxon>Bacillota</taxon>
        <taxon>Clostridia</taxon>
        <taxon>Eubacteriales</taxon>
        <taxon>Peptococcaceae</taxon>
        <taxon>Desulfofundulus</taxon>
    </lineage>
</organism>
<proteinExistence type="inferred from homology"/>
<evidence type="ECO:0000313" key="9">
    <source>
        <dbReference type="EMBL" id="SHJ82505.1"/>
    </source>
</evidence>
<keyword evidence="6" id="KW-1133">Transmembrane helix</keyword>
<dbReference type="InterPro" id="IPR013221">
    <property type="entry name" value="Mur_ligase_cen"/>
</dbReference>
<dbReference type="InterPro" id="IPR036565">
    <property type="entry name" value="Mur-like_cat_sf"/>
</dbReference>
<dbReference type="PANTHER" id="PTHR23135:SF7">
    <property type="entry name" value="LIPID II ISOGLUTAMINYL SYNTHASE (GLUTAMINE-HYDROLYZING) SUBUNIT MURT"/>
    <property type="match status" value="1"/>
</dbReference>
<feature type="binding site" evidence="5">
    <location>
        <position position="245"/>
    </location>
    <ligand>
        <name>Zn(2+)</name>
        <dbReference type="ChEBI" id="CHEBI:29105"/>
    </ligand>
</feature>
<dbReference type="GO" id="GO:0071555">
    <property type="term" value="P:cell wall organization"/>
    <property type="evidence" value="ECO:0007669"/>
    <property type="project" value="UniProtKB-KW"/>
</dbReference>
<dbReference type="SUPFAM" id="SSF53623">
    <property type="entry name" value="MurD-like peptide ligases, catalytic domain"/>
    <property type="match status" value="1"/>
</dbReference>
<accession>A0A1M6MGB2</accession>
<evidence type="ECO:0000256" key="1">
    <source>
        <dbReference type="ARBA" id="ARBA00004752"/>
    </source>
</evidence>
<evidence type="ECO:0000313" key="10">
    <source>
        <dbReference type="Proteomes" id="UP000184529"/>
    </source>
</evidence>
<keyword evidence="10" id="KW-1185">Reference proteome</keyword>
<evidence type="ECO:0000256" key="6">
    <source>
        <dbReference type="SAM" id="Phobius"/>
    </source>
</evidence>
<dbReference type="AlphaFoldDB" id="A0A1M6MGB2"/>
<evidence type="ECO:0000256" key="3">
    <source>
        <dbReference type="ARBA" id="ARBA00022741"/>
    </source>
</evidence>
<feature type="binding site" evidence="5">
    <location>
        <position position="242"/>
    </location>
    <ligand>
        <name>Zn(2+)</name>
        <dbReference type="ChEBI" id="CHEBI:29105"/>
    </ligand>
</feature>
<dbReference type="GO" id="GO:0008360">
    <property type="term" value="P:regulation of cell shape"/>
    <property type="evidence" value="ECO:0007669"/>
    <property type="project" value="UniProtKB-KW"/>
</dbReference>
<evidence type="ECO:0000259" key="8">
    <source>
        <dbReference type="Pfam" id="PF08353"/>
    </source>
</evidence>
<keyword evidence="6" id="KW-0812">Transmembrane</keyword>
<dbReference type="InterPro" id="IPR018109">
    <property type="entry name" value="Folylpolyglutamate_synth_CS"/>
</dbReference>
<dbReference type="InterPro" id="IPR013564">
    <property type="entry name" value="MurT_C"/>
</dbReference>
<dbReference type="STRING" id="1121432.SAMN02745219_03429"/>
<dbReference type="UniPathway" id="UPA00219"/>
<feature type="domain" description="Mur ligase central" evidence="7">
    <location>
        <begin position="86"/>
        <end position="320"/>
    </location>
</feature>
<comment type="pathway">
    <text evidence="1 5">Cell wall biogenesis; peptidoglycan biosynthesis.</text>
</comment>
<keyword evidence="5" id="KW-0479">Metal-binding</keyword>
<dbReference type="PANTHER" id="PTHR23135">
    <property type="entry name" value="MUR LIGASE FAMILY MEMBER"/>
    <property type="match status" value="1"/>
</dbReference>
<gene>
    <name evidence="5" type="primary">murT</name>
    <name evidence="9" type="ORF">SAMN02745219_03429</name>
</gene>
<keyword evidence="5" id="KW-0133">Cell shape</keyword>
<dbReference type="Proteomes" id="UP000184529">
    <property type="component" value="Unassembled WGS sequence"/>
</dbReference>
<evidence type="ECO:0000259" key="7">
    <source>
        <dbReference type="Pfam" id="PF08245"/>
    </source>
</evidence>
<reference evidence="10" key="1">
    <citation type="submission" date="2016-11" db="EMBL/GenBank/DDBJ databases">
        <authorList>
            <person name="Varghese N."/>
            <person name="Submissions S."/>
        </authorList>
    </citation>
    <scope>NUCLEOTIDE SEQUENCE [LARGE SCALE GENOMIC DNA]</scope>
    <source>
        <strain evidence="10">DSM 16057</strain>
    </source>
</reference>
<name>A0A1M6MGB2_9FIRM</name>
<dbReference type="InterPro" id="IPR043703">
    <property type="entry name" value="Lipid_II_synth_MurT"/>
</dbReference>
<dbReference type="HAMAP" id="MF_02214">
    <property type="entry name" value="Lipid_II_synth_MurT"/>
    <property type="match status" value="1"/>
</dbReference>
<dbReference type="PROSITE" id="PS01011">
    <property type="entry name" value="FOLYLPOLYGLU_SYNT_1"/>
    <property type="match status" value="1"/>
</dbReference>
<feature type="active site" evidence="5">
    <location>
        <position position="395"/>
    </location>
</feature>
<comment type="similarity">
    <text evidence="5">Belongs to the MurCDEF family. MurT subfamily.</text>
</comment>
<dbReference type="Gene3D" id="3.40.1190.10">
    <property type="entry name" value="Mur-like, catalytic domain"/>
    <property type="match status" value="1"/>
</dbReference>
<keyword evidence="4 5" id="KW-0067">ATP-binding</keyword>
<keyword evidence="3 5" id="KW-0547">Nucleotide-binding</keyword>
<evidence type="ECO:0000256" key="5">
    <source>
        <dbReference type="HAMAP-Rule" id="MF_02214"/>
    </source>
</evidence>
<keyword evidence="6" id="KW-0472">Membrane</keyword>
<evidence type="ECO:0000256" key="4">
    <source>
        <dbReference type="ARBA" id="ARBA00022840"/>
    </source>
</evidence>
<comment type="catalytic activity">
    <reaction evidence="5">
        <text>beta-D-GlcNAc-(1-&gt;4)-Mur2Ac(oyl-L-Ala-gamma-D-Glu-L-Lys-D-Ala-D-Ala)-di-trans,octa-cis-undecaprenyl diphosphate + L-glutamine + ATP + H2O = beta-D-GlcNAc-(1-&gt;4)-Mur2Ac(oyl-L-Ala-D-isoglutaminyl-L-Lys-D-Ala-D-Ala)-di-trans,octa-cis-undecaprenyl diphosphate + L-glutamate + ADP + phosphate + H(+)</text>
        <dbReference type="Rhea" id="RHEA:57928"/>
        <dbReference type="ChEBI" id="CHEBI:15377"/>
        <dbReference type="ChEBI" id="CHEBI:15378"/>
        <dbReference type="ChEBI" id="CHEBI:29985"/>
        <dbReference type="ChEBI" id="CHEBI:30616"/>
        <dbReference type="ChEBI" id="CHEBI:43474"/>
        <dbReference type="ChEBI" id="CHEBI:58359"/>
        <dbReference type="ChEBI" id="CHEBI:60033"/>
        <dbReference type="ChEBI" id="CHEBI:62233"/>
        <dbReference type="ChEBI" id="CHEBI:456216"/>
        <dbReference type="EC" id="6.3.5.13"/>
    </reaction>
</comment>
<sequence>MRNEFQQQFQPLTSDFQTSNSKGCRKDLAFRLRLIIAILVAKAIMWLVRLLGRGKGSSLPGMVALKICPGILGCLARQASRGVVMVTGTNGKTTTNNMIARVVREAGYRVVVNAEGANLITGVTTAFLKAASLSGRVDCDYALLEVDEASFPRVTRQVYPNIVVITNFFRDQLDRYGELDKTISLIREALVQLPGTGLVLNADDPLVAPLATSTGKEAFYYGLGEHHQVASFSAAAREGRFCPHCGRELFYAYYHYSQLGNYRCPGCGFSRPLADVEGTEVSQGDHRITCRLRSPAGSHELVIPVPGLYNLYNGLAAFSAGLSLGVEPGVIIGALAGYTPATGRMERFLYRDKPVLLNLVKNPTGFNEGLGALLSLPGTVDVLIAINDNDADGRDISWLWDVDFEVLEEHHHRLNSLVCTGQRGAEMAVRLKYAGVPLDKVVVENMHRAVEHVLNGSGNTAYLLATYTALWPLERILSGYAKRESRVESLPSVS</sequence>
<feature type="binding site" evidence="5">
    <location>
        <position position="264"/>
    </location>
    <ligand>
        <name>Zn(2+)</name>
        <dbReference type="ChEBI" id="CHEBI:29105"/>
    </ligand>
</feature>
<keyword evidence="5" id="KW-0573">Peptidoglycan synthesis</keyword>
<dbReference type="EC" id="6.3.5.13" evidence="5"/>
<comment type="catalytic activity">
    <reaction evidence="5">
        <text>beta-D-GlcNAc-(1-&gt;4)-Mur2Ac(oyl-L-Ala-gamma-D-O-P-Glu-L-Lys-D-Ala-D-Ala)-di-trans,octa-cis-undecaprenyl diphosphate + NH4(+) = beta-D-GlcNAc-(1-&gt;4)-Mur2Ac(oyl-L-Ala-D-isoglutaminyl-L-Lys-D-Ala-D-Ala)-di-trans,octa-cis-undecaprenyl diphosphate + phosphate + H(+)</text>
        <dbReference type="Rhea" id="RHEA:57932"/>
        <dbReference type="ChEBI" id="CHEBI:15378"/>
        <dbReference type="ChEBI" id="CHEBI:28938"/>
        <dbReference type="ChEBI" id="CHEBI:43474"/>
        <dbReference type="ChEBI" id="CHEBI:62233"/>
        <dbReference type="ChEBI" id="CHEBI:143132"/>
    </reaction>
</comment>
<comment type="function">
    <text evidence="5">The lipid II isoglutaminyl synthase complex catalyzes the formation of alpha-D-isoglutamine in the cell wall lipid II stem peptide. The MurT subunit catalyzes the ATP-dependent amidation of D-glutamate residue of lipid II, converting it to an isoglutamine residue.</text>
</comment>
<comment type="subunit">
    <text evidence="5">Forms a heterodimer with GatD.</text>
</comment>
<keyword evidence="5" id="KW-0961">Cell wall biogenesis/degradation</keyword>
<protein>
    <recommendedName>
        <fullName evidence="5">Lipid II isoglutaminyl synthase (glutamine-hydrolyzing) subunit MurT</fullName>
        <ecNumber evidence="5">6.3.5.13</ecNumber>
    </recommendedName>
</protein>
<dbReference type="GO" id="GO:0140282">
    <property type="term" value="F:carbon-nitrogen ligase activity on lipid II"/>
    <property type="evidence" value="ECO:0007669"/>
    <property type="project" value="UniProtKB-UniRule"/>
</dbReference>
<keyword evidence="2 5" id="KW-0436">Ligase</keyword>
<dbReference type="GO" id="GO:0008270">
    <property type="term" value="F:zinc ion binding"/>
    <property type="evidence" value="ECO:0007669"/>
    <property type="project" value="UniProtKB-UniRule"/>
</dbReference>
<dbReference type="GO" id="GO:0004326">
    <property type="term" value="F:tetrahydrofolylpolyglutamate synthase activity"/>
    <property type="evidence" value="ECO:0007669"/>
    <property type="project" value="InterPro"/>
</dbReference>
<dbReference type="GO" id="GO:0009252">
    <property type="term" value="P:peptidoglycan biosynthetic process"/>
    <property type="evidence" value="ECO:0007669"/>
    <property type="project" value="UniProtKB-UniRule"/>
</dbReference>
<dbReference type="Pfam" id="PF08353">
    <property type="entry name" value="MurT_C"/>
    <property type="match status" value="1"/>
</dbReference>
<dbReference type="GO" id="GO:0005524">
    <property type="term" value="F:ATP binding"/>
    <property type="evidence" value="ECO:0007669"/>
    <property type="project" value="UniProtKB-UniRule"/>
</dbReference>
<keyword evidence="5" id="KW-0862">Zinc</keyword>
<evidence type="ECO:0000256" key="2">
    <source>
        <dbReference type="ARBA" id="ARBA00022598"/>
    </source>
</evidence>
<feature type="domain" description="Lipid II isoglutaminyl synthase (glutamine-hydrolyzing) subunit MurT C-terminal" evidence="8">
    <location>
        <begin position="359"/>
        <end position="470"/>
    </location>
</feature>
<comment type="catalytic activity">
    <reaction evidence="5">
        <text>beta-D-GlcNAc-(1-&gt;4)-Mur2Ac(oyl-L-Ala-gamma-D-Glu-L-Lys-D-Ala-D-Ala)-di-trans,octa-cis-undecaprenyl diphosphate + ATP = beta-D-GlcNAc-(1-&gt;4)-Mur2Ac(oyl-L-Ala-gamma-D-O-P-Glu-L-Lys-D-Ala-D-Ala)-di-trans,octa-cis-undecaprenyl diphosphate + ADP</text>
        <dbReference type="Rhea" id="RHEA:59488"/>
        <dbReference type="ChEBI" id="CHEBI:30616"/>
        <dbReference type="ChEBI" id="CHEBI:60033"/>
        <dbReference type="ChEBI" id="CHEBI:143132"/>
        <dbReference type="ChEBI" id="CHEBI:456216"/>
    </reaction>
</comment>
<dbReference type="Pfam" id="PF08245">
    <property type="entry name" value="Mur_ligase_M"/>
    <property type="match status" value="1"/>
</dbReference>
<dbReference type="EMBL" id="FQZM01000069">
    <property type="protein sequence ID" value="SHJ82505.1"/>
    <property type="molecule type" value="Genomic_DNA"/>
</dbReference>
<feature type="binding site" evidence="5">
    <location>
        <position position="267"/>
    </location>
    <ligand>
        <name>Zn(2+)</name>
        <dbReference type="ChEBI" id="CHEBI:29105"/>
    </ligand>
</feature>